<evidence type="ECO:0000313" key="2">
    <source>
        <dbReference type="Proteomes" id="UP000092741"/>
    </source>
</evidence>
<sequence length="103" mass="11830">MLYVILIAAVVIFWLIAVDRPVLKVSFDDGHITKVKGHMPPSFKHNLEDISEHNPFTGEMKVYNQRTGMRLVFSKAVPKKTQQRIRNVFPHQGFKTAKGKKRA</sequence>
<dbReference type="KEGG" id="vna:PN96_05655"/>
<dbReference type="RefSeq" id="WP_014231877.1">
    <property type="nucleotide sequence ID" value="NZ_ATFJ01000004.1"/>
</dbReference>
<reference evidence="1 2" key="1">
    <citation type="submission" date="2016-07" db="EMBL/GenBank/DDBJ databases">
        <title>Developing Vibrio natriegens as a novel, fast-growing host for biotechnology.</title>
        <authorList>
            <person name="Weinstock M.T."/>
            <person name="Hesek E.D."/>
            <person name="Wilson C.M."/>
            <person name="Gibson D.G."/>
        </authorList>
    </citation>
    <scope>NUCLEOTIDE SEQUENCE [LARGE SCALE GENOMIC DNA]</scope>
    <source>
        <strain evidence="1 2">ATCC 14048</strain>
    </source>
</reference>
<dbReference type="Pfam" id="PF12321">
    <property type="entry name" value="DUF3634"/>
    <property type="match status" value="1"/>
</dbReference>
<proteinExistence type="predicted"/>
<name>A0AAN1CVL8_VIBNA</name>
<accession>A0AAN1CVL8</accession>
<evidence type="ECO:0008006" key="3">
    <source>
        <dbReference type="Google" id="ProtNLM"/>
    </source>
</evidence>
<dbReference type="AlphaFoldDB" id="A0AAN1CVL8"/>
<protein>
    <recommendedName>
        <fullName evidence="3">DUF3634 domain-containing protein</fullName>
    </recommendedName>
</protein>
<evidence type="ECO:0000313" key="1">
    <source>
        <dbReference type="EMBL" id="ANQ12649.1"/>
    </source>
</evidence>
<dbReference type="InterPro" id="IPR022090">
    <property type="entry name" value="DUF3634"/>
</dbReference>
<dbReference type="EMBL" id="CP016345">
    <property type="protein sequence ID" value="ANQ12649.1"/>
    <property type="molecule type" value="Genomic_DNA"/>
</dbReference>
<dbReference type="GeneID" id="70912268"/>
<organism evidence="1 2">
    <name type="scientific">Vibrio natriegens NBRC 15636 = ATCC 14048 = DSM 759</name>
    <dbReference type="NCBI Taxonomy" id="1219067"/>
    <lineage>
        <taxon>Bacteria</taxon>
        <taxon>Pseudomonadati</taxon>
        <taxon>Pseudomonadota</taxon>
        <taxon>Gammaproteobacteria</taxon>
        <taxon>Vibrionales</taxon>
        <taxon>Vibrionaceae</taxon>
        <taxon>Vibrio</taxon>
    </lineage>
</organism>
<keyword evidence="2" id="KW-1185">Reference proteome</keyword>
<dbReference type="Proteomes" id="UP000092741">
    <property type="component" value="Chromosome 1"/>
</dbReference>
<gene>
    <name evidence="1" type="ORF">BA890_07690</name>
</gene>